<name>A0A6L6XPP0_9ACTN</name>
<dbReference type="Pfam" id="PF08421">
    <property type="entry name" value="Methyltransf_13"/>
    <property type="match status" value="1"/>
</dbReference>
<dbReference type="RefSeq" id="WP_157341624.1">
    <property type="nucleotide sequence ID" value="NZ_WSEK01000004.1"/>
</dbReference>
<dbReference type="Gene3D" id="3.40.50.720">
    <property type="entry name" value="NAD(P)-binding Rossmann-like Domain"/>
    <property type="match status" value="1"/>
</dbReference>
<reference evidence="3 4" key="1">
    <citation type="submission" date="2019-12" db="EMBL/GenBank/DDBJ databases">
        <authorList>
            <person name="Huq M.A."/>
        </authorList>
    </citation>
    <scope>NUCLEOTIDE SEQUENCE [LARGE SCALE GENOMIC DNA]</scope>
    <source>
        <strain evidence="3 4">MAH-18</strain>
    </source>
</reference>
<comment type="caution">
    <text evidence="3">The sequence shown here is derived from an EMBL/GenBank/DDBJ whole genome shotgun (WGS) entry which is preliminary data.</text>
</comment>
<evidence type="ECO:0000259" key="1">
    <source>
        <dbReference type="Pfam" id="PF08421"/>
    </source>
</evidence>
<dbReference type="InterPro" id="IPR013691">
    <property type="entry name" value="MeTrfase_14"/>
</dbReference>
<evidence type="ECO:0000313" key="4">
    <source>
        <dbReference type="Proteomes" id="UP000473525"/>
    </source>
</evidence>
<evidence type="ECO:0000259" key="2">
    <source>
        <dbReference type="Pfam" id="PF08484"/>
    </source>
</evidence>
<protein>
    <submittedName>
        <fullName evidence="3">Transferase</fullName>
    </submittedName>
</protein>
<evidence type="ECO:0000313" key="3">
    <source>
        <dbReference type="EMBL" id="MVQ49110.1"/>
    </source>
</evidence>
<dbReference type="InterPro" id="IPR029063">
    <property type="entry name" value="SAM-dependent_MTases_sf"/>
</dbReference>
<feature type="domain" description="Methyltransferase putative zinc binding" evidence="1">
    <location>
        <begin position="9"/>
        <end position="61"/>
    </location>
</feature>
<sequence length="363" mass="38155">MSSADPHHCRGCRSTSGRVVLDLGEQPAADHFPSASDAGPDPRHPLAMWWCASCGLAQLLDDGPAPEEPRALEPRAAVDQAHQAVDELLAAGLIEPGEFIEFASPHGGSWGDALRARGFRPAVGDRAGLVVDVYGLMHDRDQAAAARARAEALTDDGILLLQFPTYAATLARREWNALRHGHFAYHSVPAARRLLADAGLTVYAARSYSLYTGSVLLLASRSGVGPAAEGVALDELERAERALGVLDPTAMGPLGAALEQDVEQLRRWAESQPGGAWLYGAGSRAVAVLAAAGLRPGVVAGIADGAPAKQGRRMPGTDIPVVAPDAMVAADPGSILLMLPDLADELRDSWPQLADRWVVYGAC</sequence>
<dbReference type="SUPFAM" id="SSF53335">
    <property type="entry name" value="S-adenosyl-L-methionine-dependent methyltransferases"/>
    <property type="match status" value="1"/>
</dbReference>
<proteinExistence type="predicted"/>
<feature type="domain" description="C-methyltransferase" evidence="2">
    <location>
        <begin position="213"/>
        <end position="349"/>
    </location>
</feature>
<dbReference type="Pfam" id="PF08484">
    <property type="entry name" value="Methyltransf_14"/>
    <property type="match status" value="1"/>
</dbReference>
<dbReference type="Gene3D" id="3.40.50.150">
    <property type="entry name" value="Vaccinia Virus protein VP39"/>
    <property type="match status" value="1"/>
</dbReference>
<gene>
    <name evidence="3" type="ORF">GON03_07940</name>
</gene>
<dbReference type="Gene3D" id="6.20.50.110">
    <property type="entry name" value="Methyltransferase, zinc-binding domain"/>
    <property type="match status" value="1"/>
</dbReference>
<dbReference type="InterPro" id="IPR038576">
    <property type="entry name" value="Methyltransf_Zn-bd_dom_put_sf"/>
</dbReference>
<keyword evidence="3" id="KW-0808">Transferase</keyword>
<dbReference type="InterPro" id="IPR013630">
    <property type="entry name" value="Methyltransf_Zn-bd_dom_put"/>
</dbReference>
<organism evidence="3 4">
    <name type="scientific">Nocardioides agri</name>
    <dbReference type="NCBI Taxonomy" id="2682843"/>
    <lineage>
        <taxon>Bacteria</taxon>
        <taxon>Bacillati</taxon>
        <taxon>Actinomycetota</taxon>
        <taxon>Actinomycetes</taxon>
        <taxon>Propionibacteriales</taxon>
        <taxon>Nocardioidaceae</taxon>
        <taxon>Nocardioides</taxon>
    </lineage>
</organism>
<dbReference type="EMBL" id="WSEK01000004">
    <property type="protein sequence ID" value="MVQ49110.1"/>
    <property type="molecule type" value="Genomic_DNA"/>
</dbReference>
<dbReference type="GO" id="GO:0016740">
    <property type="term" value="F:transferase activity"/>
    <property type="evidence" value="ECO:0007669"/>
    <property type="project" value="UniProtKB-KW"/>
</dbReference>
<accession>A0A6L6XPP0</accession>
<dbReference type="AlphaFoldDB" id="A0A6L6XPP0"/>
<keyword evidence="4" id="KW-1185">Reference proteome</keyword>
<dbReference type="Proteomes" id="UP000473525">
    <property type="component" value="Unassembled WGS sequence"/>
</dbReference>